<dbReference type="AlphaFoldDB" id="A0A4Y4DWR4"/>
<name>A0A4Y4DWR4_CELCE</name>
<dbReference type="EMBL" id="BJNZ01000009">
    <property type="protein sequence ID" value="GED09839.1"/>
    <property type="molecule type" value="Genomic_DNA"/>
</dbReference>
<evidence type="ECO:0000313" key="1">
    <source>
        <dbReference type="EMBL" id="GED09839.1"/>
    </source>
</evidence>
<protein>
    <recommendedName>
        <fullName evidence="3">Integrase catalytic domain-containing protein</fullName>
    </recommendedName>
</protein>
<accession>A0A4Y4DWR4</accession>
<gene>
    <name evidence="1" type="ORF">CCE02nite_18380</name>
</gene>
<evidence type="ECO:0008006" key="3">
    <source>
        <dbReference type="Google" id="ProtNLM"/>
    </source>
</evidence>
<reference evidence="1 2" key="1">
    <citation type="submission" date="2019-06" db="EMBL/GenBank/DDBJ databases">
        <title>Whole genome shotgun sequence of Cellulosimicrobium cellulans NBRC 15516.</title>
        <authorList>
            <person name="Hosoyama A."/>
            <person name="Uohara A."/>
            <person name="Ohji S."/>
            <person name="Ichikawa N."/>
        </authorList>
    </citation>
    <scope>NUCLEOTIDE SEQUENCE [LARGE SCALE GENOMIC DNA]</scope>
    <source>
        <strain evidence="1 2">NBRC 15516</strain>
    </source>
</reference>
<organism evidence="1 2">
    <name type="scientific">Cellulosimicrobium cellulans</name>
    <name type="common">Arthrobacter luteus</name>
    <dbReference type="NCBI Taxonomy" id="1710"/>
    <lineage>
        <taxon>Bacteria</taxon>
        <taxon>Bacillati</taxon>
        <taxon>Actinomycetota</taxon>
        <taxon>Actinomycetes</taxon>
        <taxon>Micrococcales</taxon>
        <taxon>Promicromonosporaceae</taxon>
        <taxon>Cellulosimicrobium</taxon>
    </lineage>
</organism>
<proteinExistence type="predicted"/>
<evidence type="ECO:0000313" key="2">
    <source>
        <dbReference type="Proteomes" id="UP000316659"/>
    </source>
</evidence>
<comment type="caution">
    <text evidence="1">The sequence shown here is derived from an EMBL/GenBank/DDBJ whole genome shotgun (WGS) entry which is preliminary data.</text>
</comment>
<dbReference type="Proteomes" id="UP000316659">
    <property type="component" value="Unassembled WGS sequence"/>
</dbReference>
<sequence length="48" mass="5208">MAIDDHSRLAYAEIHPDEKGTTCAGFLTRAAAFYATHSIAIERVLATT</sequence>